<accession>A0A5N6R5C1</accession>
<dbReference type="EMBL" id="CM017325">
    <property type="protein sequence ID" value="KAE8056199.1"/>
    <property type="molecule type" value="Genomic_DNA"/>
</dbReference>
<protein>
    <submittedName>
        <fullName evidence="1">Uncharacterized protein</fullName>
    </submittedName>
</protein>
<dbReference type="SUPFAM" id="SSF48403">
    <property type="entry name" value="Ankyrin repeat"/>
    <property type="match status" value="1"/>
</dbReference>
<keyword evidence="2" id="KW-1185">Reference proteome</keyword>
<dbReference type="AlphaFoldDB" id="A0A5N6R5C1"/>
<dbReference type="Gene3D" id="1.25.40.20">
    <property type="entry name" value="Ankyrin repeat-containing domain"/>
    <property type="match status" value="1"/>
</dbReference>
<organism evidence="1 2">
    <name type="scientific">Carpinus fangiana</name>
    <dbReference type="NCBI Taxonomy" id="176857"/>
    <lineage>
        <taxon>Eukaryota</taxon>
        <taxon>Viridiplantae</taxon>
        <taxon>Streptophyta</taxon>
        <taxon>Embryophyta</taxon>
        <taxon>Tracheophyta</taxon>
        <taxon>Spermatophyta</taxon>
        <taxon>Magnoliopsida</taxon>
        <taxon>eudicotyledons</taxon>
        <taxon>Gunneridae</taxon>
        <taxon>Pentapetalae</taxon>
        <taxon>rosids</taxon>
        <taxon>fabids</taxon>
        <taxon>Fagales</taxon>
        <taxon>Betulaceae</taxon>
        <taxon>Carpinus</taxon>
    </lineage>
</organism>
<evidence type="ECO:0000313" key="2">
    <source>
        <dbReference type="Proteomes" id="UP000327013"/>
    </source>
</evidence>
<dbReference type="Pfam" id="PF14223">
    <property type="entry name" value="Retrotran_gag_2"/>
    <property type="match status" value="1"/>
</dbReference>
<dbReference type="InterPro" id="IPR036770">
    <property type="entry name" value="Ankyrin_rpt-contain_sf"/>
</dbReference>
<dbReference type="OrthoDB" id="1880601at2759"/>
<dbReference type="Proteomes" id="UP000327013">
    <property type="component" value="Chromosome 5"/>
</dbReference>
<gene>
    <name evidence="1" type="ORF">FH972_012990</name>
</gene>
<reference evidence="1 2" key="1">
    <citation type="submission" date="2019-06" db="EMBL/GenBank/DDBJ databases">
        <title>A chromosomal-level reference genome of Carpinus fangiana (Coryloideae, Betulaceae).</title>
        <authorList>
            <person name="Yang X."/>
            <person name="Wang Z."/>
            <person name="Zhang L."/>
            <person name="Hao G."/>
            <person name="Liu J."/>
            <person name="Yang Y."/>
        </authorList>
    </citation>
    <scope>NUCLEOTIDE SEQUENCE [LARGE SCALE GENOMIC DNA]</scope>
    <source>
        <strain evidence="1">Cfa_2016G</strain>
        <tissue evidence="1">Leaf</tissue>
    </source>
</reference>
<dbReference type="PANTHER" id="PTHR47303:SF1">
    <property type="entry name" value="NF-KAPPA-B INHIBITOR BETA"/>
    <property type="match status" value="1"/>
</dbReference>
<dbReference type="PANTHER" id="PTHR47303">
    <property type="match status" value="1"/>
</dbReference>
<sequence>MEVKDSLSTPVLENLDGSDNYVDWSIQVQTYLMGKDLWDTIEATTKPPKQEDNEAAFKAWSDKNYMALRLIKDSCVPSTSSEIGKTSYAKDAWNTLAEKKEKRKGWQAKYSYVAEVEEEIFCLTMGLDTMVAQNWNQINVIDHEAFKVEFEEVVRRGDWNSVEEFMNRYPGSAGLKITGDGGMALHVAVDAEHEHIVEKLVAIMSEQELEITNNDGATALAEMITWGKNPSLEKWAECMLRRNVNLLRIKCSRFGLPVVRAFCWGQKKLGRYLYSLTPAEDLKPEIFRSAAILCWAAIWTQNLDIALDLIERCPSLALARGKSGHTPLHALAFASPSENWMVFWKRWIYKC</sequence>
<evidence type="ECO:0000313" key="1">
    <source>
        <dbReference type="EMBL" id="KAE8056199.1"/>
    </source>
</evidence>
<proteinExistence type="predicted"/>
<name>A0A5N6R5C1_9ROSI</name>